<keyword evidence="3" id="KW-0540">Nuclease</keyword>
<comment type="caution">
    <text evidence="8">The sequence shown here is derived from an EMBL/GenBank/DDBJ whole genome shotgun (WGS) entry which is preliminary data.</text>
</comment>
<evidence type="ECO:0000313" key="8">
    <source>
        <dbReference type="EMBL" id="KKU03445.1"/>
    </source>
</evidence>
<evidence type="ECO:0000313" key="9">
    <source>
        <dbReference type="Proteomes" id="UP000034264"/>
    </source>
</evidence>
<dbReference type="AlphaFoldDB" id="A0A0G1Q459"/>
<proteinExistence type="inferred from homology"/>
<organism evidence="8 9">
    <name type="scientific">Candidatus Amesbacteria bacterium GW2011_GWC2_45_19</name>
    <dbReference type="NCBI Taxonomy" id="1618366"/>
    <lineage>
        <taxon>Bacteria</taxon>
        <taxon>Candidatus Amesiibacteriota</taxon>
    </lineage>
</organism>
<dbReference type="GO" id="GO:0004519">
    <property type="term" value="F:endonuclease activity"/>
    <property type="evidence" value="ECO:0007669"/>
    <property type="project" value="UniProtKB-KW"/>
</dbReference>
<dbReference type="EMBL" id="LCKS01000001">
    <property type="protein sequence ID" value="KKU03445.1"/>
    <property type="molecule type" value="Genomic_DNA"/>
</dbReference>
<evidence type="ECO:0000256" key="1">
    <source>
        <dbReference type="ARBA" id="ARBA00006620"/>
    </source>
</evidence>
<gene>
    <name evidence="8" type="ORF">UX05_C0001G0074</name>
</gene>
<dbReference type="SUPFAM" id="SSF54786">
    <property type="entry name" value="YcfA/nrd intein domain"/>
    <property type="match status" value="1"/>
</dbReference>
<evidence type="ECO:0000256" key="7">
    <source>
        <dbReference type="ARBA" id="ARBA00023016"/>
    </source>
</evidence>
<dbReference type="PANTHER" id="PTHR34873">
    <property type="entry name" value="SSR1766 PROTEIN"/>
    <property type="match status" value="1"/>
</dbReference>
<comment type="similarity">
    <text evidence="1">Belongs to the HicA mRNA interferase family.</text>
</comment>
<keyword evidence="2" id="KW-1277">Toxin-antitoxin system</keyword>
<evidence type="ECO:0000256" key="4">
    <source>
        <dbReference type="ARBA" id="ARBA00022759"/>
    </source>
</evidence>
<accession>A0A0G1Q459</accession>
<dbReference type="GO" id="GO:0016787">
    <property type="term" value="F:hydrolase activity"/>
    <property type="evidence" value="ECO:0007669"/>
    <property type="project" value="UniProtKB-KW"/>
</dbReference>
<dbReference type="Gene3D" id="3.30.920.30">
    <property type="entry name" value="Hypothetical protein"/>
    <property type="match status" value="1"/>
</dbReference>
<name>A0A0G1Q459_9BACT</name>
<evidence type="ECO:0000256" key="2">
    <source>
        <dbReference type="ARBA" id="ARBA00022649"/>
    </source>
</evidence>
<evidence type="ECO:0000256" key="5">
    <source>
        <dbReference type="ARBA" id="ARBA00022801"/>
    </source>
</evidence>
<dbReference type="InterPro" id="IPR038570">
    <property type="entry name" value="HicA_sf"/>
</dbReference>
<dbReference type="InterPro" id="IPR012933">
    <property type="entry name" value="HicA_mRNA_interferase"/>
</dbReference>
<dbReference type="PANTHER" id="PTHR34873:SF3">
    <property type="entry name" value="ADDICTION MODULE TOXIN, HICA FAMILY"/>
    <property type="match status" value="1"/>
</dbReference>
<dbReference type="Pfam" id="PF07927">
    <property type="entry name" value="HicA_toxin"/>
    <property type="match status" value="1"/>
</dbReference>
<protein>
    <submittedName>
        <fullName evidence="8">YcfA family protein</fullName>
    </submittedName>
</protein>
<dbReference type="Proteomes" id="UP000034264">
    <property type="component" value="Unassembled WGS sequence"/>
</dbReference>
<reference evidence="8 9" key="1">
    <citation type="journal article" date="2015" name="Nature">
        <title>rRNA introns, odd ribosomes, and small enigmatic genomes across a large radiation of phyla.</title>
        <authorList>
            <person name="Brown C.T."/>
            <person name="Hug L.A."/>
            <person name="Thomas B.C."/>
            <person name="Sharon I."/>
            <person name="Castelle C.J."/>
            <person name="Singh A."/>
            <person name="Wilkins M.J."/>
            <person name="Williams K.H."/>
            <person name="Banfield J.F."/>
        </authorList>
    </citation>
    <scope>NUCLEOTIDE SEQUENCE [LARGE SCALE GENOMIC DNA]</scope>
</reference>
<sequence>MSRLPSLKPREVLKILRQNGFVEKRQVGSHRQLFHPASKLRVTVPIHNRDLKRKTLISILRQAKVDI</sequence>
<evidence type="ECO:0000256" key="3">
    <source>
        <dbReference type="ARBA" id="ARBA00022722"/>
    </source>
</evidence>
<keyword evidence="4" id="KW-0255">Endonuclease</keyword>
<keyword evidence="7" id="KW-0346">Stress response</keyword>
<evidence type="ECO:0000256" key="6">
    <source>
        <dbReference type="ARBA" id="ARBA00022884"/>
    </source>
</evidence>
<dbReference type="GO" id="GO:0003729">
    <property type="term" value="F:mRNA binding"/>
    <property type="evidence" value="ECO:0007669"/>
    <property type="project" value="InterPro"/>
</dbReference>
<keyword evidence="6" id="KW-0694">RNA-binding</keyword>
<keyword evidence="5" id="KW-0378">Hydrolase</keyword>